<dbReference type="Gene3D" id="1.25.40.10">
    <property type="entry name" value="Tetratricopeptide repeat domain"/>
    <property type="match status" value="2"/>
</dbReference>
<accession>A0A936YQ37</accession>
<organism evidence="2 3">
    <name type="scientific">Rhizobium setariae</name>
    <dbReference type="NCBI Taxonomy" id="2801340"/>
    <lineage>
        <taxon>Bacteria</taxon>
        <taxon>Pseudomonadati</taxon>
        <taxon>Pseudomonadota</taxon>
        <taxon>Alphaproteobacteria</taxon>
        <taxon>Hyphomicrobiales</taxon>
        <taxon>Rhizobiaceae</taxon>
        <taxon>Rhizobium/Agrobacterium group</taxon>
        <taxon>Rhizobium</taxon>
    </lineage>
</organism>
<dbReference type="SUPFAM" id="SSF48452">
    <property type="entry name" value="TPR-like"/>
    <property type="match status" value="1"/>
</dbReference>
<name>A0A936YQ37_9HYPH</name>
<protein>
    <submittedName>
        <fullName evidence="2">Cellulose synthase</fullName>
    </submittedName>
</protein>
<evidence type="ECO:0000313" key="3">
    <source>
        <dbReference type="Proteomes" id="UP000633219"/>
    </source>
</evidence>
<dbReference type="RefSeq" id="WP_201656302.1">
    <property type="nucleotide sequence ID" value="NZ_JAEQNC010000004.1"/>
</dbReference>
<dbReference type="EMBL" id="JAEQNC010000004">
    <property type="protein sequence ID" value="MBL0372154.1"/>
    <property type="molecule type" value="Genomic_DNA"/>
</dbReference>
<proteinExistence type="predicted"/>
<dbReference type="InterPro" id="IPR011990">
    <property type="entry name" value="TPR-like_helical_dom_sf"/>
</dbReference>
<dbReference type="Proteomes" id="UP000633219">
    <property type="component" value="Unassembled WGS sequence"/>
</dbReference>
<reference evidence="2" key="1">
    <citation type="submission" date="2021-01" db="EMBL/GenBank/DDBJ databases">
        <title>Rhizobium sp. strain KVB221 16S ribosomal RNA gene Genome sequencing and assembly.</title>
        <authorList>
            <person name="Kang M."/>
        </authorList>
    </citation>
    <scope>NUCLEOTIDE SEQUENCE</scope>
    <source>
        <strain evidence="2">KVB221</strain>
    </source>
</reference>
<evidence type="ECO:0000313" key="2">
    <source>
        <dbReference type="EMBL" id="MBL0372154.1"/>
    </source>
</evidence>
<gene>
    <name evidence="2" type="ORF">JJB09_08940</name>
</gene>
<evidence type="ECO:0000256" key="1">
    <source>
        <dbReference type="SAM" id="MobiDB-lite"/>
    </source>
</evidence>
<sequence length="725" mass="80040">MKSTILTFTGTTALTVLLAASNADFIRSELMGNPTGWLAKSTAVAKGERIVAQAEPAQQPAEPAKKPVVDESALRYFASKGDKARLEAEIARLRALYPDWVPPADPLAVPENSDRQLEAMWALYSQSKFAELHKAINDRQVREPGWTPPSDLTERLAVAEKRLALISASDAKQYADVVTIGSETPSLLTCSDVDVLWRVAEAFAKTDRLARADDAYTYILKNCTKTPERIATIQKAAAVLGYEQMQALLLLEKTLPDGKPEFEPVLGDLARRFVAEGGKDDKLVVAQSYLDLLRKDVEKQANASDALLLGWHYIKRSDMAEAERYFRTAHDITDTASAAQGLALTLIARKDAREAENVMYRWRDASAEASATYFAATANLLAGEPPPVLDQEVLRRIAAAVTEKKEVRTAEQFGWYALAFRQPKTASQWFRMTLGWKADYEPAAYGLAVARLQLKDMAGVRQIQNVWAGRSERIARVSEPQREKTAYDTIPLPDSTSERADRISRVEPVNRVDADTAIDEVDDYARRESLPESRLSEEPIAKSPRRAVVSAARPAAGCRTTVDPEMLHPDVAIGRGWCLMNLKRPLEAASAFGVALRSASAKIREDAAYGQSLAYLRAGLVNDAAVSATKAKQRLSRAVELQTAILSNRATDAFDAGRYRETVVYLNQLAQLQTERTDLLVLRAYAYRKLNRRADALTILEALAATGNRDAVRGLAEIRAEDYAR</sequence>
<feature type="region of interest" description="Disordered" evidence="1">
    <location>
        <begin position="478"/>
        <end position="500"/>
    </location>
</feature>
<comment type="caution">
    <text evidence="2">The sequence shown here is derived from an EMBL/GenBank/DDBJ whole genome shotgun (WGS) entry which is preliminary data.</text>
</comment>
<dbReference type="AlphaFoldDB" id="A0A936YQ37"/>
<keyword evidence="3" id="KW-1185">Reference proteome</keyword>